<name>A0A183CG66_GLOPA</name>
<reference evidence="3" key="1">
    <citation type="submission" date="2013-12" db="EMBL/GenBank/DDBJ databases">
        <authorList>
            <person name="Aslett M."/>
        </authorList>
    </citation>
    <scope>NUCLEOTIDE SEQUENCE [LARGE SCALE GENOMIC DNA]</scope>
    <source>
        <strain evidence="3">Lindley</strain>
    </source>
</reference>
<reference evidence="4" key="3">
    <citation type="submission" date="2016-06" db="UniProtKB">
        <authorList>
            <consortium name="WormBaseParasite"/>
        </authorList>
    </citation>
    <scope>IDENTIFICATION</scope>
</reference>
<sequence length="271" mass="29413">MDRDHHPPPVHHDEDDHHHPHHHHHHFQQHYPPIEQFSPLGADLAAASSSSPEFQEELPELYKAPIIQHVQTVGQHPQQQQQQQQNVDSRRPPNGSGGGNVNNAIFTHQQRQQQNPAATSTVQSTGAGPASAAQPTGAVSAAQPTGAVPATQPTGAGPASAAQPTGAVSADNQLEQCLQHNQQELGPREQPLIVGMLFLAFFCLFAIAIPMQPEGGNFEQEHQVGPVRAKRWSPYYGYGGAYGGWGGGYPYSSSYYSHGAGAYPYYSGYWW</sequence>
<protein>
    <submittedName>
        <fullName evidence="4">CX domain-containing protein</fullName>
    </submittedName>
</protein>
<keyword evidence="2" id="KW-0472">Membrane</keyword>
<proteinExistence type="predicted"/>
<evidence type="ECO:0000313" key="3">
    <source>
        <dbReference type="Proteomes" id="UP000050741"/>
    </source>
</evidence>
<keyword evidence="3" id="KW-1185">Reference proteome</keyword>
<dbReference type="Proteomes" id="UP000050741">
    <property type="component" value="Unassembled WGS sequence"/>
</dbReference>
<feature type="region of interest" description="Disordered" evidence="1">
    <location>
        <begin position="1"/>
        <end position="29"/>
    </location>
</feature>
<dbReference type="WBParaSite" id="GPLIN_001187100">
    <property type="protein sequence ID" value="GPLIN_001187100"/>
    <property type="gene ID" value="GPLIN_001187100"/>
</dbReference>
<evidence type="ECO:0000256" key="1">
    <source>
        <dbReference type="SAM" id="MobiDB-lite"/>
    </source>
</evidence>
<feature type="region of interest" description="Disordered" evidence="1">
    <location>
        <begin position="71"/>
        <end position="168"/>
    </location>
</feature>
<accession>A0A183CG66</accession>
<feature type="transmembrane region" description="Helical" evidence="2">
    <location>
        <begin position="192"/>
        <end position="211"/>
    </location>
</feature>
<organism evidence="3 4">
    <name type="scientific">Globodera pallida</name>
    <name type="common">Potato cyst nematode worm</name>
    <name type="synonym">Heterodera pallida</name>
    <dbReference type="NCBI Taxonomy" id="36090"/>
    <lineage>
        <taxon>Eukaryota</taxon>
        <taxon>Metazoa</taxon>
        <taxon>Ecdysozoa</taxon>
        <taxon>Nematoda</taxon>
        <taxon>Chromadorea</taxon>
        <taxon>Rhabditida</taxon>
        <taxon>Tylenchina</taxon>
        <taxon>Tylenchomorpha</taxon>
        <taxon>Tylenchoidea</taxon>
        <taxon>Heteroderidae</taxon>
        <taxon>Heteroderinae</taxon>
        <taxon>Globodera</taxon>
    </lineage>
</organism>
<keyword evidence="2" id="KW-1133">Transmembrane helix</keyword>
<reference evidence="3" key="2">
    <citation type="submission" date="2014-05" db="EMBL/GenBank/DDBJ databases">
        <title>The genome and life-stage specific transcriptomes of Globodera pallida elucidate key aspects of plant parasitism by a cyst nematode.</title>
        <authorList>
            <person name="Cotton J.A."/>
            <person name="Lilley C.J."/>
            <person name="Jones L.M."/>
            <person name="Kikuchi T."/>
            <person name="Reid A.J."/>
            <person name="Thorpe P."/>
            <person name="Tsai I.J."/>
            <person name="Beasley H."/>
            <person name="Blok V."/>
            <person name="Cock P.J.A."/>
            <person name="Van den Akker S.E."/>
            <person name="Holroyd N."/>
            <person name="Hunt M."/>
            <person name="Mantelin S."/>
            <person name="Naghra H."/>
            <person name="Pain A."/>
            <person name="Palomares-Rius J.E."/>
            <person name="Zarowiecki M."/>
            <person name="Berriman M."/>
            <person name="Jones J.T."/>
            <person name="Urwin P.E."/>
        </authorList>
    </citation>
    <scope>NUCLEOTIDE SEQUENCE [LARGE SCALE GENOMIC DNA]</scope>
    <source>
        <strain evidence="3">Lindley</strain>
    </source>
</reference>
<feature type="compositionally biased region" description="Basic residues" evidence="1">
    <location>
        <begin position="19"/>
        <end position="28"/>
    </location>
</feature>
<feature type="compositionally biased region" description="Low complexity" evidence="1">
    <location>
        <begin position="71"/>
        <end position="85"/>
    </location>
</feature>
<dbReference type="AlphaFoldDB" id="A0A183CG66"/>
<feature type="compositionally biased region" description="Polar residues" evidence="1">
    <location>
        <begin position="104"/>
        <end position="126"/>
    </location>
</feature>
<evidence type="ECO:0000256" key="2">
    <source>
        <dbReference type="SAM" id="Phobius"/>
    </source>
</evidence>
<keyword evidence="2" id="KW-0812">Transmembrane</keyword>
<feature type="compositionally biased region" description="Basic and acidic residues" evidence="1">
    <location>
        <begin position="1"/>
        <end position="18"/>
    </location>
</feature>
<evidence type="ECO:0000313" key="4">
    <source>
        <dbReference type="WBParaSite" id="GPLIN_001187100"/>
    </source>
</evidence>